<feature type="compositionally biased region" description="Gly residues" evidence="1">
    <location>
        <begin position="31"/>
        <end position="45"/>
    </location>
</feature>
<dbReference type="GeneID" id="39493856"/>
<proteinExistence type="predicted"/>
<gene>
    <name evidence="2" type="ORF">EKD16_25320</name>
</gene>
<name>A0A4P6Q7X4_9ACTN</name>
<feature type="region of interest" description="Disordered" evidence="1">
    <location>
        <begin position="1"/>
        <end position="63"/>
    </location>
</feature>
<reference evidence="2 3" key="1">
    <citation type="submission" date="2019-02" db="EMBL/GenBank/DDBJ databases">
        <authorList>
            <person name="Khodamoradi S."/>
            <person name="Hahnke R.L."/>
            <person name="Kaempfer P."/>
            <person name="Schumann P."/>
            <person name="Rohde M."/>
            <person name="Steinert M."/>
            <person name="Luzhetskyy A."/>
            <person name="Wink J."/>
            <person name="Ruckert C."/>
        </authorList>
    </citation>
    <scope>NUCLEOTIDE SEQUENCE [LARGE SCALE GENOMIC DNA]</scope>
    <source>
        <strain evidence="2 3">M2</strain>
        <plasmid evidence="3">phim2</plasmid>
    </source>
</reference>
<sequence>MADETTETESETTETEATEGAETATEETGTGEAGSGEDTGTGSGPSQGDDQDDGGDAYWQAEIAKRDAEIEKYRNLARSQEAKYKAAVKGTSSEPETGSSRTPSAQQTAGGGQQGDTGSSQEPTQEDRLQQLADEIARIKADHEQAARERTVADVAKAKGLSVEQAGRLRGSSREELEADADEVIALFGLDQTKKTPGPAPKPKEKKPAPVRGGSSNADAGDGRSREDILAAVTDTGRRTKK</sequence>
<dbReference type="Proteomes" id="UP000292235">
    <property type="component" value="Plasmid phiM2"/>
</dbReference>
<feature type="compositionally biased region" description="Polar residues" evidence="1">
    <location>
        <begin position="90"/>
        <end position="103"/>
    </location>
</feature>
<dbReference type="AlphaFoldDB" id="A0A4P6Q7X4"/>
<evidence type="ECO:0000313" key="2">
    <source>
        <dbReference type="EMBL" id="QBI56805.1"/>
    </source>
</evidence>
<dbReference type="EMBL" id="CP036456">
    <property type="protein sequence ID" value="QBI56805.1"/>
    <property type="molecule type" value="Genomic_DNA"/>
</dbReference>
<feature type="region of interest" description="Disordered" evidence="1">
    <location>
        <begin position="80"/>
        <end position="128"/>
    </location>
</feature>
<feature type="region of interest" description="Disordered" evidence="1">
    <location>
        <begin position="189"/>
        <end position="242"/>
    </location>
</feature>
<evidence type="ECO:0000313" key="3">
    <source>
        <dbReference type="Proteomes" id="UP000292235"/>
    </source>
</evidence>
<keyword evidence="3" id="KW-1185">Reference proteome</keyword>
<keyword evidence="2" id="KW-0614">Plasmid</keyword>
<dbReference type="KEGG" id="strr:EKD16_25320"/>
<geneLocation type="plasmid" evidence="3">
    <name>phim2</name>
</geneLocation>
<evidence type="ECO:0000256" key="1">
    <source>
        <dbReference type="SAM" id="MobiDB-lite"/>
    </source>
</evidence>
<accession>A0A4P6Q7X4</accession>
<feature type="compositionally biased region" description="Low complexity" evidence="1">
    <location>
        <begin position="20"/>
        <end position="30"/>
    </location>
</feature>
<organism evidence="2 3">
    <name type="scientific">Streptomonospora litoralis</name>
    <dbReference type="NCBI Taxonomy" id="2498135"/>
    <lineage>
        <taxon>Bacteria</taxon>
        <taxon>Bacillati</taxon>
        <taxon>Actinomycetota</taxon>
        <taxon>Actinomycetes</taxon>
        <taxon>Streptosporangiales</taxon>
        <taxon>Nocardiopsidaceae</taxon>
        <taxon>Streptomonospora</taxon>
    </lineage>
</organism>
<protein>
    <recommendedName>
        <fullName evidence="4">Scaffolding protein</fullName>
    </recommendedName>
</protein>
<evidence type="ECO:0008006" key="4">
    <source>
        <dbReference type="Google" id="ProtNLM"/>
    </source>
</evidence>
<dbReference type="RefSeq" id="WP_131102969.1">
    <property type="nucleotide sequence ID" value="NZ_CP036456.1"/>
</dbReference>
<feature type="compositionally biased region" description="Acidic residues" evidence="1">
    <location>
        <begin position="1"/>
        <end position="19"/>
    </location>
</feature>